<accession>A0A392T6A2</accession>
<organism evidence="2 3">
    <name type="scientific">Trifolium medium</name>
    <dbReference type="NCBI Taxonomy" id="97028"/>
    <lineage>
        <taxon>Eukaryota</taxon>
        <taxon>Viridiplantae</taxon>
        <taxon>Streptophyta</taxon>
        <taxon>Embryophyta</taxon>
        <taxon>Tracheophyta</taxon>
        <taxon>Spermatophyta</taxon>
        <taxon>Magnoliopsida</taxon>
        <taxon>eudicotyledons</taxon>
        <taxon>Gunneridae</taxon>
        <taxon>Pentapetalae</taxon>
        <taxon>rosids</taxon>
        <taxon>fabids</taxon>
        <taxon>Fabales</taxon>
        <taxon>Fabaceae</taxon>
        <taxon>Papilionoideae</taxon>
        <taxon>50 kb inversion clade</taxon>
        <taxon>NPAAA clade</taxon>
        <taxon>Hologalegina</taxon>
        <taxon>IRL clade</taxon>
        <taxon>Trifolieae</taxon>
        <taxon>Trifolium</taxon>
    </lineage>
</organism>
<evidence type="ECO:0000313" key="3">
    <source>
        <dbReference type="Proteomes" id="UP000265520"/>
    </source>
</evidence>
<sequence length="94" mass="11228">ELLKAKFAQSVDESVKSIQQKVIEERGVDGIKLMKEIFERCQRKRLTLTPHYDPRVEDHVVNEVLLVFKSFEEELTKAEEEAKRRVEEEKRREE</sequence>
<keyword evidence="1" id="KW-0175">Coiled coil</keyword>
<reference evidence="2 3" key="1">
    <citation type="journal article" date="2018" name="Front. Plant Sci.">
        <title>Red Clover (Trifolium pratense) and Zigzag Clover (T. medium) - A Picture of Genomic Similarities and Differences.</title>
        <authorList>
            <person name="Dluhosova J."/>
            <person name="Istvanek J."/>
            <person name="Nedelnik J."/>
            <person name="Repkova J."/>
        </authorList>
    </citation>
    <scope>NUCLEOTIDE SEQUENCE [LARGE SCALE GENOMIC DNA]</scope>
    <source>
        <strain evidence="3">cv. 10/8</strain>
        <tissue evidence="2">Leaf</tissue>
    </source>
</reference>
<evidence type="ECO:0000313" key="2">
    <source>
        <dbReference type="EMBL" id="MCI55696.1"/>
    </source>
</evidence>
<feature type="non-terminal residue" evidence="2">
    <location>
        <position position="94"/>
    </location>
</feature>
<protein>
    <submittedName>
        <fullName evidence="2">Uncharacterized protein</fullName>
    </submittedName>
</protein>
<dbReference type="EMBL" id="LXQA010500262">
    <property type="protein sequence ID" value="MCI55696.1"/>
    <property type="molecule type" value="Genomic_DNA"/>
</dbReference>
<proteinExistence type="predicted"/>
<feature type="coiled-coil region" evidence="1">
    <location>
        <begin position="61"/>
        <end position="92"/>
    </location>
</feature>
<dbReference type="AlphaFoldDB" id="A0A392T6A2"/>
<name>A0A392T6A2_9FABA</name>
<keyword evidence="3" id="KW-1185">Reference proteome</keyword>
<evidence type="ECO:0000256" key="1">
    <source>
        <dbReference type="SAM" id="Coils"/>
    </source>
</evidence>
<feature type="non-terminal residue" evidence="2">
    <location>
        <position position="1"/>
    </location>
</feature>
<comment type="caution">
    <text evidence="2">The sequence shown here is derived from an EMBL/GenBank/DDBJ whole genome shotgun (WGS) entry which is preliminary data.</text>
</comment>
<dbReference type="Proteomes" id="UP000265520">
    <property type="component" value="Unassembled WGS sequence"/>
</dbReference>